<dbReference type="NCBIfam" id="TIGR00479">
    <property type="entry name" value="rumA"/>
    <property type="match status" value="1"/>
</dbReference>
<dbReference type="GO" id="GO:0070475">
    <property type="term" value="P:rRNA base methylation"/>
    <property type="evidence" value="ECO:0007669"/>
    <property type="project" value="TreeGrafter"/>
</dbReference>
<dbReference type="Gene3D" id="2.40.50.1070">
    <property type="match status" value="1"/>
</dbReference>
<dbReference type="Gene3D" id="2.40.50.140">
    <property type="entry name" value="Nucleic acid-binding proteins"/>
    <property type="match status" value="1"/>
</dbReference>
<dbReference type="SUPFAM" id="SSF53335">
    <property type="entry name" value="S-adenosyl-L-methionine-dependent methyltransferases"/>
    <property type="match status" value="1"/>
</dbReference>
<feature type="binding site" evidence="6">
    <location>
        <position position="318"/>
    </location>
    <ligand>
        <name>S-adenosyl-L-methionine</name>
        <dbReference type="ChEBI" id="CHEBI:59789"/>
    </ligand>
</feature>
<dbReference type="PROSITE" id="PS01230">
    <property type="entry name" value="TRMA_1"/>
    <property type="match status" value="1"/>
</dbReference>
<dbReference type="CDD" id="cd02440">
    <property type="entry name" value="AdoMet_MTases"/>
    <property type="match status" value="1"/>
</dbReference>
<dbReference type="PANTHER" id="PTHR11061:SF30">
    <property type="entry name" value="TRNA (URACIL(54)-C(5))-METHYLTRANSFERASE"/>
    <property type="match status" value="1"/>
</dbReference>
<dbReference type="GO" id="GO:0070041">
    <property type="term" value="F:rRNA (uridine-C5-)-methyltransferase activity"/>
    <property type="evidence" value="ECO:0007669"/>
    <property type="project" value="UniProtKB-ARBA"/>
</dbReference>
<evidence type="ECO:0000259" key="8">
    <source>
        <dbReference type="PROSITE" id="PS50926"/>
    </source>
</evidence>
<dbReference type="eggNOG" id="COG2265">
    <property type="taxonomic scope" value="Bacteria"/>
</dbReference>
<dbReference type="EMBL" id="AWTC01000016">
    <property type="protein sequence ID" value="EST10818.1"/>
    <property type="molecule type" value="Genomic_DNA"/>
</dbReference>
<evidence type="ECO:0000313" key="10">
    <source>
        <dbReference type="Proteomes" id="UP000018296"/>
    </source>
</evidence>
<evidence type="ECO:0000256" key="6">
    <source>
        <dbReference type="PROSITE-ProRule" id="PRU01024"/>
    </source>
</evidence>
<keyword evidence="1" id="KW-0408">Iron</keyword>
<evidence type="ECO:0000256" key="7">
    <source>
        <dbReference type="PROSITE-ProRule" id="PRU10015"/>
    </source>
</evidence>
<accession>V6IUL2</accession>
<dbReference type="PROSITE" id="PS50926">
    <property type="entry name" value="TRAM"/>
    <property type="match status" value="1"/>
</dbReference>
<feature type="binding site" evidence="6">
    <location>
        <position position="387"/>
    </location>
    <ligand>
        <name>S-adenosyl-L-methionine</name>
        <dbReference type="ChEBI" id="CHEBI:59789"/>
    </ligand>
</feature>
<gene>
    <name evidence="9" type="ORF">P343_14580</name>
</gene>
<feature type="binding site" evidence="6">
    <location>
        <position position="289"/>
    </location>
    <ligand>
        <name>S-adenosyl-L-methionine</name>
        <dbReference type="ChEBI" id="CHEBI:59789"/>
    </ligand>
</feature>
<dbReference type="Pfam" id="PF05958">
    <property type="entry name" value="tRNA_U5-meth_tr"/>
    <property type="match status" value="1"/>
</dbReference>
<evidence type="ECO:0000256" key="5">
    <source>
        <dbReference type="ARBA" id="ARBA00023014"/>
    </source>
</evidence>
<dbReference type="PROSITE" id="PS51687">
    <property type="entry name" value="SAM_MT_RNA_M5U"/>
    <property type="match status" value="1"/>
</dbReference>
<sequence>MSESTTPVAKNQQLEVTFTDLTQDGSGVAKVDGYTLFIPGGLPGEKAKIQVIKTKKGYGYGRLLELTESSDRRAEPPCPYYDQCGGCAIQHISAEGQLAYKREIVRDALERIGGLSDIPVEPTLGMDEPWSYRNKIQVPVAMQNGKFAFGFYKKRSHDIVDMEHCMITDLLIDDIVQTARKVAEENSIVPYDEVKNRGVLRHVMARVGKKTGEVMVVFVTRTEELPHRKTLIRELTERYPQIKSIAQNINTKRTNAIFGDTTKTLWGRDVIYDQIGDVTFAISARSFFQVNPTQTEVLYGKALEFAGLTGKETVIDAYCGIGTISLFLAKQAKHVYGVEIVPEAIEDAKKNAELNKITNATFEVGKSEDVIPNWRDQGIEPNVIVVDPPRKGCDASLIGTMIAMQPERIVYVSCNPATLARDLKLLTAGGYQVKKVQPVDMFPQTMHVECVVLMSRVDIEK</sequence>
<keyword evidence="1" id="KW-0004">4Fe-4S</keyword>
<dbReference type="Proteomes" id="UP000018296">
    <property type="component" value="Unassembled WGS sequence"/>
</dbReference>
<feature type="active site" description="Nucleophile" evidence="6">
    <location>
        <position position="414"/>
    </location>
</feature>
<name>V6IUL2_9BACL</name>
<dbReference type="RefSeq" id="WP_023511142.1">
    <property type="nucleotide sequence ID" value="NZ_AWTC01000016.1"/>
</dbReference>
<keyword evidence="1" id="KW-0479">Metal-binding</keyword>
<keyword evidence="4 6" id="KW-0949">S-adenosyl-L-methionine</keyword>
<dbReference type="InterPro" id="IPR030390">
    <property type="entry name" value="MeTrfase_TrmA_AS"/>
</dbReference>
<feature type="domain" description="TRAM" evidence="8">
    <location>
        <begin position="7"/>
        <end position="65"/>
    </location>
</feature>
<keyword evidence="2 6" id="KW-0489">Methyltransferase</keyword>
<keyword evidence="3 6" id="KW-0808">Transferase</keyword>
<proteinExistence type="inferred from homology"/>
<dbReference type="PATRIC" id="fig|1395513.3.peg.2960"/>
<dbReference type="InterPro" id="IPR002792">
    <property type="entry name" value="TRAM_dom"/>
</dbReference>
<reference evidence="9 10" key="1">
    <citation type="journal article" date="2013" name="Genome Announc.">
        <title>Genome Sequence of Sporolactobacillus laevolacticus DSM442, an Efficient Polymer-Grade D-Lactate Producer from Agricultural Waste Cottonseed as a Nitrogen Source.</title>
        <authorList>
            <person name="Wang H."/>
            <person name="Wang L."/>
            <person name="Ju J."/>
            <person name="Yu B."/>
            <person name="Ma Y."/>
        </authorList>
    </citation>
    <scope>NUCLEOTIDE SEQUENCE [LARGE SCALE GENOMIC DNA]</scope>
    <source>
        <strain evidence="9 10">DSM 442</strain>
    </source>
</reference>
<dbReference type="SUPFAM" id="SSF50249">
    <property type="entry name" value="Nucleic acid-binding proteins"/>
    <property type="match status" value="1"/>
</dbReference>
<dbReference type="PROSITE" id="PS01231">
    <property type="entry name" value="TRMA_2"/>
    <property type="match status" value="1"/>
</dbReference>
<dbReference type="FunFam" id="3.40.50.150:FF:000009">
    <property type="entry name" value="23S rRNA (Uracil(1939)-C(5))-methyltransferase RlmD"/>
    <property type="match status" value="1"/>
</dbReference>
<keyword evidence="5" id="KW-0411">Iron-sulfur</keyword>
<dbReference type="InterPro" id="IPR012340">
    <property type="entry name" value="NA-bd_OB-fold"/>
</dbReference>
<dbReference type="PANTHER" id="PTHR11061">
    <property type="entry name" value="RNA M5U METHYLTRANSFERASE"/>
    <property type="match status" value="1"/>
</dbReference>
<evidence type="ECO:0000256" key="3">
    <source>
        <dbReference type="ARBA" id="ARBA00022679"/>
    </source>
</evidence>
<evidence type="ECO:0000256" key="2">
    <source>
        <dbReference type="ARBA" id="ARBA00022603"/>
    </source>
</evidence>
<dbReference type="InterPro" id="IPR029063">
    <property type="entry name" value="SAM-dependent_MTases_sf"/>
</dbReference>
<dbReference type="GO" id="GO:0051539">
    <property type="term" value="F:4 iron, 4 sulfur cluster binding"/>
    <property type="evidence" value="ECO:0007669"/>
    <property type="project" value="UniProtKB-KW"/>
</dbReference>
<feature type="binding site" evidence="6">
    <location>
        <position position="339"/>
    </location>
    <ligand>
        <name>S-adenosyl-L-methionine</name>
        <dbReference type="ChEBI" id="CHEBI:59789"/>
    </ligand>
</feature>
<evidence type="ECO:0000256" key="1">
    <source>
        <dbReference type="ARBA" id="ARBA00022485"/>
    </source>
</evidence>
<comment type="similarity">
    <text evidence="6">Belongs to the class I-like SAM-binding methyltransferase superfamily. RNA M5U methyltransferase family.</text>
</comment>
<evidence type="ECO:0000313" key="9">
    <source>
        <dbReference type="EMBL" id="EST10818.1"/>
    </source>
</evidence>
<dbReference type="Pfam" id="PF01938">
    <property type="entry name" value="TRAM"/>
    <property type="match status" value="1"/>
</dbReference>
<evidence type="ECO:0000256" key="4">
    <source>
        <dbReference type="ARBA" id="ARBA00022691"/>
    </source>
</evidence>
<dbReference type="AlphaFoldDB" id="V6IUL2"/>
<dbReference type="FunFam" id="2.40.50.140:FF:000097">
    <property type="entry name" value="23S rRNA (uracil(1939)-C(5))-methyltransferase RlmD"/>
    <property type="match status" value="1"/>
</dbReference>
<dbReference type="FunFam" id="2.40.50.1070:FF:000003">
    <property type="entry name" value="23S rRNA (Uracil-5-)-methyltransferase RumA"/>
    <property type="match status" value="1"/>
</dbReference>
<keyword evidence="10" id="KW-1185">Reference proteome</keyword>
<feature type="active site" evidence="7">
    <location>
        <position position="414"/>
    </location>
</feature>
<dbReference type="Gene3D" id="3.40.50.150">
    <property type="entry name" value="Vaccinia Virus protein VP39"/>
    <property type="match status" value="1"/>
</dbReference>
<protein>
    <submittedName>
        <fullName evidence="9">RNA methyltransferase</fullName>
    </submittedName>
</protein>
<dbReference type="OrthoDB" id="9804590at2"/>
<comment type="caution">
    <text evidence="9">The sequence shown here is derived from an EMBL/GenBank/DDBJ whole genome shotgun (WGS) entry which is preliminary data.</text>
</comment>
<dbReference type="STRING" id="1395513.P343_14580"/>
<dbReference type="InterPro" id="IPR010280">
    <property type="entry name" value="U5_MeTrfase_fam"/>
</dbReference>
<organism evidence="9 10">
    <name type="scientific">Sporolactobacillus laevolacticus DSM 442</name>
    <dbReference type="NCBI Taxonomy" id="1395513"/>
    <lineage>
        <taxon>Bacteria</taxon>
        <taxon>Bacillati</taxon>
        <taxon>Bacillota</taxon>
        <taxon>Bacilli</taxon>
        <taxon>Bacillales</taxon>
        <taxon>Sporolactobacillaceae</taxon>
        <taxon>Sporolactobacillus</taxon>
    </lineage>
</organism>
<dbReference type="InterPro" id="IPR030391">
    <property type="entry name" value="MeTrfase_TrmA_CS"/>
</dbReference>